<evidence type="ECO:0000256" key="7">
    <source>
        <dbReference type="SAM" id="MobiDB-lite"/>
    </source>
</evidence>
<feature type="compositionally biased region" description="Polar residues" evidence="7">
    <location>
        <begin position="1"/>
        <end position="13"/>
    </location>
</feature>
<feature type="coiled-coil region" evidence="6">
    <location>
        <begin position="1778"/>
        <end position="1903"/>
    </location>
</feature>
<evidence type="ECO:0000259" key="8">
    <source>
        <dbReference type="Pfam" id="PF10495"/>
    </source>
</evidence>
<dbReference type="GO" id="GO:0005737">
    <property type="term" value="C:cytoplasm"/>
    <property type="evidence" value="ECO:0007669"/>
    <property type="project" value="UniProtKB-ARBA"/>
</dbReference>
<feature type="domain" description="Pericentrin/AKAP-450 centrosomal targeting" evidence="8">
    <location>
        <begin position="2288"/>
        <end position="2357"/>
    </location>
</feature>
<evidence type="ECO:0000256" key="6">
    <source>
        <dbReference type="SAM" id="Coils"/>
    </source>
</evidence>
<feature type="region of interest" description="Disordered" evidence="7">
    <location>
        <begin position="2384"/>
        <end position="2467"/>
    </location>
</feature>
<feature type="compositionally biased region" description="Basic and acidic residues" evidence="7">
    <location>
        <begin position="2428"/>
        <end position="2437"/>
    </location>
</feature>
<evidence type="ECO:0000256" key="2">
    <source>
        <dbReference type="ARBA" id="ARBA00022490"/>
    </source>
</evidence>
<proteinExistence type="predicted"/>
<dbReference type="GO" id="GO:0060090">
    <property type="term" value="F:molecular adaptor activity"/>
    <property type="evidence" value="ECO:0007669"/>
    <property type="project" value="InterPro"/>
</dbReference>
<reference evidence="9" key="2">
    <citation type="submission" date="2021-08" db="EMBL/GenBank/DDBJ databases">
        <authorList>
            <person name="Eriksson T."/>
        </authorList>
    </citation>
    <scope>NUCLEOTIDE SEQUENCE</scope>
    <source>
        <strain evidence="9">Stoneville</strain>
        <tissue evidence="9">Whole head</tissue>
    </source>
</reference>
<accession>A0A8J6H7H6</accession>
<keyword evidence="4 6" id="KW-0175">Coiled coil</keyword>
<feature type="coiled-coil region" evidence="6">
    <location>
        <begin position="1938"/>
        <end position="1965"/>
    </location>
</feature>
<sequence>MKISNGTRQTKQNHCTDKYGPMVKAKTSPDELKLPIKQLMMPRLWSSAISPRYMGRMINTLPAPRPIRNLAMKNKYTDWAKAIMRNDNTTGQAKIRSVFFRPSLSAAMPAGTRPISEPNERSDVIKDSSLEVMGRPRGLLSGSTLPLSLGSTGEVHEKATPTASANMLAEVKMTNSTMVPAPNEESNSNSSSLTLSLTPPLSEAPKDETSTISEHLSSIENDRSLQEIEVTNLPENFALLLQNLPSEEERISQEPKPPSLNSSFNSNSIISLNGLEKFISTNMEGRNNARSILEEILSNEQFNSDSESKEESLDIFANVDLSDKLLNSYNCEKSANFNLGSLKNDSFNSYGEVCKRVRDFEELIAIKDSTIAALTSELDSFRELISNTSSNSLGTSTTEYKQFQEECHNKLVEYHNAIVHKDEQIEKLTGSLQQSILNREEMKQHFKNEIVQLQEQLEKTSNLLKEHNCLQKTNFDFDESCSKFEEMLSSPQAGVFGEVKMAFSNYIAEETRRLESEIGNLKSIYEADKVEYEAEMARLKDLLTNSKPSSSEVLQLKEELDVKHSKEMEELRTYFEKKCADLEKNYSEEVFSQQSRKMSGSSSCSDGELSSDFVFNQPGPGGDNKVDYTKKDITKLHQSLSQMISLMQNFNLNELSDNEFEQLKAEIGKFDFRNLIKYDLSTIKNELQNKYHAELEILREDFDNRVDVMNVEHENKLRSLEKRYVEEIDDLNSQLRGRVVTTAQQEVANSGEFEIDEVVQSYERRLQEQVTLAKIDIIAALESQIQRLVASDTIDDDWPEELLQLKARFADKYQQEVVRLNEQHLEEIARLKEEHVKTLNGALERARRRSLRDADSLSKGELELLKERDILKKQTLSLRNLLGELIKYFTQCEDELNNTLVEELITKNCIQIENESEVTSPRDSLGSVKRVHITPNFSDLINLIDNSPENDLDSIDLKSELGSCLQKLKSDANAILALTSNLNKNDEKIDVPRSKNASLEKEMTSLTRKLISETQIKNELVEQLSEAKSIVQSLETDREALENQLEQLLERQKILESDLFKSKEKIAELIENGHKEIVSEGYGEDGERSVRGLAEAVASLAVLQEKVRNLGENPGRLDPNVMHLVEDLARVGDKIVEEARRDRDDLKQQIEAADKKYKVTCQFLEDQAAEREQERDEAQKEISTLKEHLRDREKDKASCERITSEVEHLEQQLRDMSKLTDVAERRCKEAENERKEAVDKIFELRDIIRDLEDQVKTKTTSEEELRNIVNELEVIVKHQVSDEANRPPDVSDIEHFRQYVGNLETEVQMLRLNNEIAGGEGAIQQIKNHLCDFETTLDKRTKDLEGLHSAVSTTSCSSPSEDMSIRDVVHQERSVYDECEVPLQQLARLKDKLLRHSRAEDAAVKRIRDLEMQILALRSDLEESQNERDILKKQISDHLVLISNLQIRLDEQRIRAEHIEKQTNTSLEVQNYDLKKSIASLEETISKRDKMIAQLKTNIEETKRRLEDREKELSANKEDEMIVQMQEQLEHLRSENLKLKSKMDKEAQILPNLVENIISDKNSDIEMLKEKLSETEKQLELFACLNLDKKEIESLNKLRLSGVSFCDLVDLEILEKGRRAVNVSDGSLVSPIVRTKTGDKTVFLDNESELSTIEKVGPPNLFYSLQIPHQKANSTEKHVRFEDEVADINRIELEKIIDEKDRIIRDYESRLKCLEDLETKVGQLQSALEETESSLRKATGTFEDEQKKSEEKMKGLRLELEKVSGAFEDQQKKSEERVKDLRLELAAQRCALSEKEDELEECRRELEEERRSIFEKDEDLKAAQKLLAELRSSLKMKDSELKSHEDALKVQYQELKKLQDDATMLKTFRESTEQTVQDKDEDIAQLKKEVDDARKQVVHFQHLVGEKEKVIDQMSADSRSLHVNLETIQSKLQESGNVVDLGRRLREEQKRNSDLYEELHALKAQLLGVDKKSIEDIAGQVQRELDYSAYLDTTLINAVSDGSLENGDVEAYRLALKKQKSINKQLAKAKETVEKKFESLEAKYESLKKELDTIQYEDAALIAELRKKLDGSLRKEVEFDRILKAERNELEGQLKSMKYKISTLSTKAESLPDMQHEYRGLSKMMSRLEEENDQLKRELKKLRDSTSADLAARSSEIASLESKISGLSSNEQVLKDNFASLADVVSRKDKELVRTQALLWQAEKDNKKLLSRIEQQPSKPSDPVPEQLMEKIRELNAAVKDNSQMMDLISRLTQERAVLEERILVLEEHKIELPFGDPVTRANYLFAKYLRSESYRKALAWQKRYLISLLETYQNDTTYHLDVNTKDSKRRRRRMRFKNVALVVVSICRMKYLVRRWHSGKRIIHQRTANPTVQFQVGQPVSSQNFTSNVNKETKSALTQPKTDMPWFGTSPPSKETSAMKRQQSKSGPEKVVEAKKSVSKQLEASGYQKKQETVPQSANQSRLSDTLTSPAMLSKYIERFNQIQERLGLDSFHS</sequence>
<dbReference type="InterPro" id="IPR028745">
    <property type="entry name" value="AKAP9/Pericentrin"/>
</dbReference>
<feature type="coiled-coil region" evidence="6">
    <location>
        <begin position="1407"/>
        <end position="1462"/>
    </location>
</feature>
<evidence type="ECO:0000256" key="3">
    <source>
        <dbReference type="ARBA" id="ARBA00022553"/>
    </source>
</evidence>
<feature type="coiled-coil region" evidence="6">
    <location>
        <begin position="2111"/>
        <end position="2148"/>
    </location>
</feature>
<evidence type="ECO:0000313" key="10">
    <source>
        <dbReference type="Proteomes" id="UP000719412"/>
    </source>
</evidence>
<organism evidence="9 10">
    <name type="scientific">Tenebrio molitor</name>
    <name type="common">Yellow mealworm beetle</name>
    <dbReference type="NCBI Taxonomy" id="7067"/>
    <lineage>
        <taxon>Eukaryota</taxon>
        <taxon>Metazoa</taxon>
        <taxon>Ecdysozoa</taxon>
        <taxon>Arthropoda</taxon>
        <taxon>Hexapoda</taxon>
        <taxon>Insecta</taxon>
        <taxon>Pterygota</taxon>
        <taxon>Neoptera</taxon>
        <taxon>Endopterygota</taxon>
        <taxon>Coleoptera</taxon>
        <taxon>Polyphaga</taxon>
        <taxon>Cucujiformia</taxon>
        <taxon>Tenebrionidae</taxon>
        <taxon>Tenebrio</taxon>
    </lineage>
</organism>
<keyword evidence="2" id="KW-0963">Cytoplasm</keyword>
<feature type="coiled-coil region" evidence="6">
    <location>
        <begin position="436"/>
        <end position="470"/>
    </location>
</feature>
<feature type="compositionally biased region" description="Polar residues" evidence="7">
    <location>
        <begin position="2411"/>
        <end position="2427"/>
    </location>
</feature>
<keyword evidence="3" id="KW-0597">Phosphoprotein</keyword>
<feature type="compositionally biased region" description="Low complexity" evidence="7">
    <location>
        <begin position="182"/>
        <end position="203"/>
    </location>
</feature>
<evidence type="ECO:0000256" key="1">
    <source>
        <dbReference type="ARBA" id="ARBA00004300"/>
    </source>
</evidence>
<dbReference type="GO" id="GO:0005813">
    <property type="term" value="C:centrosome"/>
    <property type="evidence" value="ECO:0007669"/>
    <property type="project" value="UniProtKB-SubCell"/>
</dbReference>
<comment type="subcellular location">
    <subcellularLocation>
        <location evidence="1">Cytoplasm</location>
        <location evidence="1">Cytoskeleton</location>
        <location evidence="1">Microtubule organizing center</location>
        <location evidence="1">Centrosome</location>
    </subcellularLocation>
</comment>
<feature type="compositionally biased region" description="Polar residues" evidence="7">
    <location>
        <begin position="2384"/>
        <end position="2402"/>
    </location>
</feature>
<dbReference type="InterPro" id="IPR019528">
    <property type="entry name" value="PACT_domain"/>
</dbReference>
<dbReference type="PANTHER" id="PTHR44981:SF2">
    <property type="entry name" value="PERICENTRIN-LIKE PROTEIN, ISOFORM F"/>
    <property type="match status" value="1"/>
</dbReference>
<keyword evidence="10" id="KW-1185">Reference proteome</keyword>
<feature type="region of interest" description="Disordered" evidence="7">
    <location>
        <begin position="1"/>
        <end position="21"/>
    </location>
</feature>
<gene>
    <name evidence="9" type="ORF">GEV33_013284</name>
</gene>
<reference evidence="9" key="1">
    <citation type="journal article" date="2020" name="J Insects Food Feed">
        <title>The yellow mealworm (Tenebrio molitor) genome: a resource for the emerging insects as food and feed industry.</title>
        <authorList>
            <person name="Eriksson T."/>
            <person name="Andere A."/>
            <person name="Kelstrup H."/>
            <person name="Emery V."/>
            <person name="Picard C."/>
        </authorList>
    </citation>
    <scope>NUCLEOTIDE SEQUENCE</scope>
    <source>
        <strain evidence="9">Stoneville</strain>
        <tissue evidence="9">Whole head</tissue>
    </source>
</reference>
<feature type="region of interest" description="Disordered" evidence="7">
    <location>
        <begin position="1730"/>
        <end position="1750"/>
    </location>
</feature>
<feature type="coiled-coil region" evidence="6">
    <location>
        <begin position="1017"/>
        <end position="1058"/>
    </location>
</feature>
<dbReference type="SUPFAM" id="SSF57997">
    <property type="entry name" value="Tropomyosin"/>
    <property type="match status" value="1"/>
</dbReference>
<dbReference type="EMBL" id="JABDTM020028095">
    <property type="protein sequence ID" value="KAH0809505.1"/>
    <property type="molecule type" value="Genomic_DNA"/>
</dbReference>
<feature type="region of interest" description="Disordered" evidence="7">
    <location>
        <begin position="178"/>
        <end position="216"/>
    </location>
</feature>
<dbReference type="Pfam" id="PF10495">
    <property type="entry name" value="PACT_coil_coil"/>
    <property type="match status" value="1"/>
</dbReference>
<feature type="coiled-coil region" evidence="6">
    <location>
        <begin position="1492"/>
        <end position="1585"/>
    </location>
</feature>
<evidence type="ECO:0000313" key="9">
    <source>
        <dbReference type="EMBL" id="KAH0809505.1"/>
    </source>
</evidence>
<name>A0A8J6H7H6_TENMO</name>
<keyword evidence="5" id="KW-0206">Cytoskeleton</keyword>
<dbReference type="Proteomes" id="UP000719412">
    <property type="component" value="Unassembled WGS sequence"/>
</dbReference>
<dbReference type="GO" id="GO:0007165">
    <property type="term" value="P:signal transduction"/>
    <property type="evidence" value="ECO:0007669"/>
    <property type="project" value="InterPro"/>
</dbReference>
<comment type="caution">
    <text evidence="9">The sequence shown here is derived from an EMBL/GenBank/DDBJ whole genome shotgun (WGS) entry which is preliminary data.</text>
</comment>
<feature type="compositionally biased region" description="Polar residues" evidence="7">
    <location>
        <begin position="2454"/>
        <end position="2467"/>
    </location>
</feature>
<dbReference type="PANTHER" id="PTHR44981">
    <property type="entry name" value="PERICENTRIN-LIKE PROTEIN, ISOFORM F"/>
    <property type="match status" value="1"/>
</dbReference>
<feature type="coiled-coil region" evidence="6">
    <location>
        <begin position="2242"/>
        <end position="2269"/>
    </location>
</feature>
<feature type="coiled-coil region" evidence="6">
    <location>
        <begin position="2016"/>
        <end position="2057"/>
    </location>
</feature>
<feature type="coiled-coil region" evidence="6">
    <location>
        <begin position="1093"/>
        <end position="1254"/>
    </location>
</feature>
<evidence type="ECO:0000256" key="4">
    <source>
        <dbReference type="ARBA" id="ARBA00023054"/>
    </source>
</evidence>
<evidence type="ECO:0000256" key="5">
    <source>
        <dbReference type="ARBA" id="ARBA00023212"/>
    </source>
</evidence>
<protein>
    <recommendedName>
        <fullName evidence="8">Pericentrin/AKAP-450 centrosomal targeting domain-containing protein</fullName>
    </recommendedName>
</protein>